<dbReference type="GO" id="GO:0106335">
    <property type="term" value="F:tRNA (5-carboxymethyluridine(34)-5-O)-methyltransferase activity"/>
    <property type="evidence" value="ECO:0007669"/>
    <property type="project" value="TreeGrafter"/>
</dbReference>
<dbReference type="GO" id="GO:0008757">
    <property type="term" value="F:S-adenosylmethionine-dependent methyltransferase activity"/>
    <property type="evidence" value="ECO:0007669"/>
    <property type="project" value="InterPro"/>
</dbReference>
<dbReference type="Gene3D" id="3.40.50.150">
    <property type="entry name" value="Vaccinia Virus protein VP39"/>
    <property type="match status" value="1"/>
</dbReference>
<evidence type="ECO:0000259" key="4">
    <source>
        <dbReference type="Pfam" id="PF08241"/>
    </source>
</evidence>
<feature type="region of interest" description="Disordered" evidence="3">
    <location>
        <begin position="394"/>
        <end position="493"/>
    </location>
</feature>
<dbReference type="InterPro" id="IPR029063">
    <property type="entry name" value="SAM-dependent_MTases_sf"/>
</dbReference>
<dbReference type="GO" id="GO:0005634">
    <property type="term" value="C:nucleus"/>
    <property type="evidence" value="ECO:0007669"/>
    <property type="project" value="TreeGrafter"/>
</dbReference>
<accession>A0A8S9ULS1</accession>
<dbReference type="GO" id="GO:0002098">
    <property type="term" value="P:tRNA wobble uridine modification"/>
    <property type="evidence" value="ECO:0007669"/>
    <property type="project" value="TreeGrafter"/>
</dbReference>
<dbReference type="GO" id="GO:0000049">
    <property type="term" value="F:tRNA binding"/>
    <property type="evidence" value="ECO:0007669"/>
    <property type="project" value="TreeGrafter"/>
</dbReference>
<organism evidence="5 6">
    <name type="scientific">Phytophthora infestans</name>
    <name type="common">Potato late blight agent</name>
    <name type="synonym">Botrytis infestans</name>
    <dbReference type="NCBI Taxonomy" id="4787"/>
    <lineage>
        <taxon>Eukaryota</taxon>
        <taxon>Sar</taxon>
        <taxon>Stramenopiles</taxon>
        <taxon>Oomycota</taxon>
        <taxon>Peronosporomycetes</taxon>
        <taxon>Peronosporales</taxon>
        <taxon>Peronosporaceae</taxon>
        <taxon>Phytophthora</taxon>
    </lineage>
</organism>
<comment type="caution">
    <text evidence="5">The sequence shown here is derived from an EMBL/GenBank/DDBJ whole genome shotgun (WGS) entry which is preliminary data.</text>
</comment>
<feature type="compositionally biased region" description="Low complexity" evidence="3">
    <location>
        <begin position="477"/>
        <end position="487"/>
    </location>
</feature>
<proteinExistence type="predicted"/>
<evidence type="ECO:0000313" key="6">
    <source>
        <dbReference type="Proteomes" id="UP000704712"/>
    </source>
</evidence>
<gene>
    <name evidence="5" type="ORF">GN958_ATG09095</name>
</gene>
<evidence type="ECO:0000256" key="2">
    <source>
        <dbReference type="ARBA" id="ARBA00022679"/>
    </source>
</evidence>
<feature type="compositionally biased region" description="Polar residues" evidence="3">
    <location>
        <begin position="444"/>
        <end position="453"/>
    </location>
</feature>
<reference evidence="5" key="1">
    <citation type="submission" date="2020-03" db="EMBL/GenBank/DDBJ databases">
        <title>Hybrid Assembly of Korean Phytophthora infestans isolates.</title>
        <authorList>
            <person name="Prokchorchik M."/>
            <person name="Lee Y."/>
            <person name="Seo J."/>
            <person name="Cho J.-H."/>
            <person name="Park Y.-E."/>
            <person name="Jang D.-C."/>
            <person name="Im J.-S."/>
            <person name="Choi J.-G."/>
            <person name="Park H.-J."/>
            <person name="Lee G.-B."/>
            <person name="Lee Y.-G."/>
            <person name="Hong S.-Y."/>
            <person name="Cho K."/>
            <person name="Sohn K.H."/>
        </authorList>
    </citation>
    <scope>NUCLEOTIDE SEQUENCE</scope>
    <source>
        <strain evidence="5">KR_2_A2</strain>
    </source>
</reference>
<dbReference type="CDD" id="cd02440">
    <property type="entry name" value="AdoMet_MTases"/>
    <property type="match status" value="1"/>
</dbReference>
<evidence type="ECO:0000313" key="5">
    <source>
        <dbReference type="EMBL" id="KAF4141710.1"/>
    </source>
</evidence>
<dbReference type="AlphaFoldDB" id="A0A8S9ULS1"/>
<keyword evidence="2" id="KW-0808">Transferase</keyword>
<protein>
    <submittedName>
        <fullName evidence="5">Methyltransferase domain</fullName>
    </submittedName>
</protein>
<dbReference type="PANTHER" id="PTHR13069:SF21">
    <property type="entry name" value="ALKYLATED DNA REPAIR PROTEIN ALKB HOMOLOG 8"/>
    <property type="match status" value="1"/>
</dbReference>
<evidence type="ECO:0000256" key="1">
    <source>
        <dbReference type="ARBA" id="ARBA00022603"/>
    </source>
</evidence>
<dbReference type="GO" id="GO:0005737">
    <property type="term" value="C:cytoplasm"/>
    <property type="evidence" value="ECO:0007669"/>
    <property type="project" value="TreeGrafter"/>
</dbReference>
<evidence type="ECO:0000256" key="3">
    <source>
        <dbReference type="SAM" id="MobiDB-lite"/>
    </source>
</evidence>
<dbReference type="InterPro" id="IPR051422">
    <property type="entry name" value="AlkB_tRNA_MeTrf/Diox"/>
</dbReference>
<keyword evidence="1 5" id="KW-0489">Methyltransferase</keyword>
<dbReference type="Proteomes" id="UP000704712">
    <property type="component" value="Unassembled WGS sequence"/>
</dbReference>
<name>A0A8S9ULS1_PHYIN</name>
<dbReference type="GO" id="GO:0030488">
    <property type="term" value="P:tRNA methylation"/>
    <property type="evidence" value="ECO:0007669"/>
    <property type="project" value="TreeGrafter"/>
</dbReference>
<feature type="domain" description="Methyltransferase type 11" evidence="4">
    <location>
        <begin position="60"/>
        <end position="149"/>
    </location>
</feature>
<dbReference type="Pfam" id="PF08241">
    <property type="entry name" value="Methyltransf_11"/>
    <property type="match status" value="1"/>
</dbReference>
<dbReference type="SUPFAM" id="SSF53335">
    <property type="entry name" value="S-adenosyl-L-methionine-dependent methyltransferases"/>
    <property type="match status" value="1"/>
</dbReference>
<dbReference type="InterPro" id="IPR013216">
    <property type="entry name" value="Methyltransf_11"/>
</dbReference>
<sequence length="742" mass="83989">MANVSGSVVAPSLAPTQLEHEHVHKVYDLIAPHFSHTRHHPWPQVTEFLDKLEPDALVADVGCGNGKYLNVNPSLCMIGVDRSIPLMHAGAPSASNLLGCDALKVPLRTGAFDAALSIAVLHHISTEERRVALISELARMVRIGGEVLIVAWAFEQDERSKRRFEKQDVMVEWKLQQKYAKEEEKEDSASGSHGKVDREKRWVVYERYCHVYRSGELEALVAQVHGLELQSPNMAHFWWKKWNMLPSNDRGDPTKPDARCWDAMADRLFDAELYVFAADFYAQALAADVEKQIEPSNRFRYRYLLSLLAFVGPQGATVHLDLCRSVAWTLSQWFRRGDGNDAGIRDCFGDPNFYRLRAVYFTSFPAMYRVVFAWVDGPAGRIARCWRHHWAMLHPPPKPVSPDSTSGTRAKLKEQKKKPKPHLTSPARQSRIPTRTAFRGKVSALSSTSQSPTKKPRTSDRNLQNVKRTKPARRTGSSNNASSAEENQQFQGDQKVSLIEERCENVKLTASAKKSSEFDELSPMKRRTSVVKRLRVKRAERPASAGVEKISSDEEQTLTQSSSTSLLDIYPLNLPRADNFIATCGREPGFADLDLNEVGEFARLAHYRARVLTGKHAAVKNLDTTEVKPQWLQDVERAAAFIKTHRQRNLVSGKVVVEGDSAAHLSEVHTRLVLMITNLCRQYTRDHGETSFTRRLRVVARKLIEWKFTRISEVIAALNDAKTVAIHEEKQRNLEFYHVHRG</sequence>
<dbReference type="EMBL" id="JAACNO010001274">
    <property type="protein sequence ID" value="KAF4141710.1"/>
    <property type="molecule type" value="Genomic_DNA"/>
</dbReference>
<dbReference type="PANTHER" id="PTHR13069">
    <property type="entry name" value="ALKYLATED DNA REPAIR PROTEIN ALKB HOMOLOG 8"/>
    <property type="match status" value="1"/>
</dbReference>